<evidence type="ECO:0000313" key="1">
    <source>
        <dbReference type="EMBL" id="MBG0740765.1"/>
    </source>
</evidence>
<dbReference type="Proteomes" id="UP000655366">
    <property type="component" value="Unassembled WGS sequence"/>
</dbReference>
<keyword evidence="2" id="KW-1185">Reference proteome</keyword>
<comment type="caution">
    <text evidence="1">The sequence shown here is derived from an EMBL/GenBank/DDBJ whole genome shotgun (WGS) entry which is preliminary data.</text>
</comment>
<name>A0A931CQX7_9MICC</name>
<dbReference type="AlphaFoldDB" id="A0A931CQX7"/>
<evidence type="ECO:0000313" key="2">
    <source>
        <dbReference type="Proteomes" id="UP000655366"/>
    </source>
</evidence>
<accession>A0A931CQX7</accession>
<gene>
    <name evidence="1" type="ORF">IV500_15425</name>
</gene>
<organism evidence="1 2">
    <name type="scientific">Arthrobacter terrae</name>
    <dbReference type="NCBI Taxonomy" id="2935737"/>
    <lineage>
        <taxon>Bacteria</taxon>
        <taxon>Bacillati</taxon>
        <taxon>Actinomycetota</taxon>
        <taxon>Actinomycetes</taxon>
        <taxon>Micrococcales</taxon>
        <taxon>Micrococcaceae</taxon>
        <taxon>Arthrobacter</taxon>
    </lineage>
</organism>
<dbReference type="RefSeq" id="WP_196397704.1">
    <property type="nucleotide sequence ID" value="NZ_JADNYM010000021.1"/>
</dbReference>
<proteinExistence type="predicted"/>
<dbReference type="EMBL" id="JADNYM010000021">
    <property type="protein sequence ID" value="MBG0740765.1"/>
    <property type="molecule type" value="Genomic_DNA"/>
</dbReference>
<reference evidence="1 2" key="1">
    <citation type="submission" date="2020-11" db="EMBL/GenBank/DDBJ databases">
        <title>Arthrobacter antarcticus sp. nov., isolated from Antarctic Soil.</title>
        <authorList>
            <person name="Li J."/>
        </authorList>
    </citation>
    <scope>NUCLEOTIDE SEQUENCE [LARGE SCALE GENOMIC DNA]</scope>
    <source>
        <strain evidence="1 2">Z1-20</strain>
    </source>
</reference>
<protein>
    <submittedName>
        <fullName evidence="1">Uncharacterized protein</fullName>
    </submittedName>
</protein>
<sequence length="83" mass="9780">MTPSRDLYKILWCFERVAAEFSGRLIDQELATHLLGNHVVWWDALCLNIPFQATRYRKNLNDLAARFDELDAKLRPWALADFE</sequence>